<protein>
    <submittedName>
        <fullName evidence="2">Uncharacterized protein</fullName>
    </submittedName>
</protein>
<organism evidence="2 3">
    <name type="scientific">Paramecium octaurelia</name>
    <dbReference type="NCBI Taxonomy" id="43137"/>
    <lineage>
        <taxon>Eukaryota</taxon>
        <taxon>Sar</taxon>
        <taxon>Alveolata</taxon>
        <taxon>Ciliophora</taxon>
        <taxon>Intramacronucleata</taxon>
        <taxon>Oligohymenophorea</taxon>
        <taxon>Peniculida</taxon>
        <taxon>Parameciidae</taxon>
        <taxon>Paramecium</taxon>
    </lineage>
</organism>
<proteinExistence type="predicted"/>
<dbReference type="EMBL" id="CAJJDP010000124">
    <property type="protein sequence ID" value="CAD8201415.1"/>
    <property type="molecule type" value="Genomic_DNA"/>
</dbReference>
<feature type="coiled-coil region" evidence="1">
    <location>
        <begin position="311"/>
        <end position="339"/>
    </location>
</feature>
<evidence type="ECO:0000256" key="1">
    <source>
        <dbReference type="SAM" id="Coils"/>
    </source>
</evidence>
<comment type="caution">
    <text evidence="2">The sequence shown here is derived from an EMBL/GenBank/DDBJ whole genome shotgun (WGS) entry which is preliminary data.</text>
</comment>
<dbReference type="AlphaFoldDB" id="A0A8S1XJX0"/>
<evidence type="ECO:0000313" key="2">
    <source>
        <dbReference type="EMBL" id="CAD8201415.1"/>
    </source>
</evidence>
<name>A0A8S1XJX0_PAROT</name>
<accession>A0A8S1XJX0</accession>
<evidence type="ECO:0000313" key="3">
    <source>
        <dbReference type="Proteomes" id="UP000683925"/>
    </source>
</evidence>
<dbReference type="OMA" id="MKYQRAL"/>
<dbReference type="Proteomes" id="UP000683925">
    <property type="component" value="Unassembled WGS sequence"/>
</dbReference>
<dbReference type="OrthoDB" id="305096at2759"/>
<keyword evidence="3" id="KW-1185">Reference proteome</keyword>
<keyword evidence="1" id="KW-0175">Coiled coil</keyword>
<gene>
    <name evidence="2" type="ORF">POCTA_138.1.T1240081</name>
</gene>
<reference evidence="2" key="1">
    <citation type="submission" date="2021-01" db="EMBL/GenBank/DDBJ databases">
        <authorList>
            <consortium name="Genoscope - CEA"/>
            <person name="William W."/>
        </authorList>
    </citation>
    <scope>NUCLEOTIDE SEQUENCE</scope>
</reference>
<feature type="coiled-coil region" evidence="1">
    <location>
        <begin position="408"/>
        <end position="465"/>
    </location>
</feature>
<sequence>MSSFHNSHNSDDVHSPRIKPKLTEEQKFHLINQFFAKKLKFPTLTNPIIDEAISQDFMPFDDKDKILRDPNKLSIFFLKLDPQSPRTKEALDQLELGESACHIFTFQQFQMPELHPIQNLINYMNYLTEKYKELLRIVSTRNLIKKQEKLQKSKNNLNKSHTQQNTSSFLTDGGALVIPTKLTTIMSKSFNTRSLDFLQISFEEKLEMQAKKSQEYLQTLSRYKQLEEEKLKSLHDYYQQKVPIMAKKVEAVKQMNRIKQQERKKIFQDRQRRTLEKIHELEVKDREQRVKIQEYLHKKQEITQQNKIQFNSQYNQELREQQERNQRKEEERREKKKLAIYMEDQQIEQIMEKQMEKEYVTEQQLQKLKDEINQKRQMSLQKQEYVQQKVMQTQIEYQQNKLEQYIKFADLSNKMVEEQMQIKNEQLEQVKTKLATQFRKVKKNKEKLNHILEQKIESIKKKENDKDISGRLLSIQSSIDIKIKEQTEKNRMKYQRALNNTRAFAEEREREQQKLIDKMIEKSQKQRHLKSQKEQYSQAILKQHLLQRQSVDKIVFQ</sequence>